<evidence type="ECO:0000313" key="1">
    <source>
        <dbReference type="EMBL" id="GBP49465.1"/>
    </source>
</evidence>
<organism evidence="1 2">
    <name type="scientific">Eumeta variegata</name>
    <name type="common">Bagworm moth</name>
    <name type="synonym">Eumeta japonica</name>
    <dbReference type="NCBI Taxonomy" id="151549"/>
    <lineage>
        <taxon>Eukaryota</taxon>
        <taxon>Metazoa</taxon>
        <taxon>Ecdysozoa</taxon>
        <taxon>Arthropoda</taxon>
        <taxon>Hexapoda</taxon>
        <taxon>Insecta</taxon>
        <taxon>Pterygota</taxon>
        <taxon>Neoptera</taxon>
        <taxon>Endopterygota</taxon>
        <taxon>Lepidoptera</taxon>
        <taxon>Glossata</taxon>
        <taxon>Ditrysia</taxon>
        <taxon>Tineoidea</taxon>
        <taxon>Psychidae</taxon>
        <taxon>Oiketicinae</taxon>
        <taxon>Eumeta</taxon>
    </lineage>
</organism>
<protein>
    <submittedName>
        <fullName evidence="1">Uncharacterized protein</fullName>
    </submittedName>
</protein>
<sequence length="309" mass="34473">MFVRYLSVNNARVKSHVLSIRAQLLPLPITPEAPKQLAAERLVLEMALAHCARVIMSSIYKQIRRGPADAALGSPRVPLTAVTLREIKITPVAITRSIKFNHRYQGIDAVNEITASGVMIAPRYRVAPVKRTDLTRLANTEGSAEEKKMCYTYKGCGLVSGVSQPAPAPAVMGIRPVAWVTSSARDRMWWCLIKFLGRFEDPIPIAISKEQKRAGIDTERRSGVGARAATAALPLLGVTKLSNTRAHLYNERAAVTPYLYRRSEQHFSEKKISVYMIRRRQMTNFDCRADVYGFYWRTARAGTDGAVEI</sequence>
<name>A0A4C1WH57_EUMVA</name>
<dbReference type="EMBL" id="BGZK01000545">
    <property type="protein sequence ID" value="GBP49465.1"/>
    <property type="molecule type" value="Genomic_DNA"/>
</dbReference>
<reference evidence="1 2" key="1">
    <citation type="journal article" date="2019" name="Commun. Biol.">
        <title>The bagworm genome reveals a unique fibroin gene that provides high tensile strength.</title>
        <authorList>
            <person name="Kono N."/>
            <person name="Nakamura H."/>
            <person name="Ohtoshi R."/>
            <person name="Tomita M."/>
            <person name="Numata K."/>
            <person name="Arakawa K."/>
        </authorList>
    </citation>
    <scope>NUCLEOTIDE SEQUENCE [LARGE SCALE GENOMIC DNA]</scope>
</reference>
<comment type="caution">
    <text evidence="1">The sequence shown here is derived from an EMBL/GenBank/DDBJ whole genome shotgun (WGS) entry which is preliminary data.</text>
</comment>
<accession>A0A4C1WH57</accession>
<proteinExistence type="predicted"/>
<evidence type="ECO:0000313" key="2">
    <source>
        <dbReference type="Proteomes" id="UP000299102"/>
    </source>
</evidence>
<dbReference type="Proteomes" id="UP000299102">
    <property type="component" value="Unassembled WGS sequence"/>
</dbReference>
<dbReference type="AlphaFoldDB" id="A0A4C1WH57"/>
<keyword evidence="2" id="KW-1185">Reference proteome</keyword>
<gene>
    <name evidence="1" type="ORF">EVAR_25679_1</name>
</gene>